<dbReference type="Proteomes" id="UP000178486">
    <property type="component" value="Unassembled WGS sequence"/>
</dbReference>
<accession>A0A1F7JD95</accession>
<name>A0A1F7JD95_9BACT</name>
<dbReference type="PIRSF" id="PIRSF002401">
    <property type="entry name" value="GTP_bd_Obg/CgtA"/>
    <property type="match status" value="1"/>
</dbReference>
<dbReference type="InterPro" id="IPR006169">
    <property type="entry name" value="GTP1_OBG_dom"/>
</dbReference>
<evidence type="ECO:0000256" key="4">
    <source>
        <dbReference type="ARBA" id="ARBA00022801"/>
    </source>
</evidence>
<evidence type="ECO:0000259" key="8">
    <source>
        <dbReference type="PROSITE" id="PS51883"/>
    </source>
</evidence>
<dbReference type="PROSITE" id="PS00905">
    <property type="entry name" value="GTP1_OBG"/>
    <property type="match status" value="1"/>
</dbReference>
<comment type="caution">
    <text evidence="9">The sequence shown here is derived from an EMBL/GenBank/DDBJ whole genome shotgun (WGS) entry which is preliminary data.</text>
</comment>
<dbReference type="CDD" id="cd01898">
    <property type="entry name" value="Obg"/>
    <property type="match status" value="1"/>
</dbReference>
<organism evidence="9 10">
    <name type="scientific">Candidatus Roizmanbacteria bacterium RIFCSPLOWO2_01_FULL_45_11</name>
    <dbReference type="NCBI Taxonomy" id="1802070"/>
    <lineage>
        <taxon>Bacteria</taxon>
        <taxon>Candidatus Roizmaniibacteriota</taxon>
    </lineage>
</organism>
<dbReference type="GO" id="GO:0005525">
    <property type="term" value="F:GTP binding"/>
    <property type="evidence" value="ECO:0007669"/>
    <property type="project" value="UniProtKB-KW"/>
</dbReference>
<sequence length="316" mass="34541">MLIDDVRITIAGGHGGAGKISFGRRMHSGPDGGNGGNGGNVYISPTPDIFALNQFSQKKIVRAENGMPGGSNRKSGRNGTDTEIKLPIGSLIINLRTDEQISLDTMDSPIRICRGGKGGKGNYEFRSPTNTTPRIAQPGLQGETKQLRILLKLIATFGLIGLPNAGKSSLLNELTNANARIGNYPFTTLSANLGDFEGRVVADIPGLIEGASEGKGLGTKFLKHIEKVSLLLHCISVESDDVVRDYMIVTNELKKFNPLLLEKDRILLLTKTDTVETKQVTKQRMKLKKFRHVILPVSIHDEKQLEHLKQVLRDRE</sequence>
<dbReference type="InterPro" id="IPR006074">
    <property type="entry name" value="GTP1-OBG_CS"/>
</dbReference>
<evidence type="ECO:0000256" key="1">
    <source>
        <dbReference type="ARBA" id="ARBA00007699"/>
    </source>
</evidence>
<evidence type="ECO:0000256" key="6">
    <source>
        <dbReference type="ARBA" id="ARBA00023134"/>
    </source>
</evidence>
<evidence type="ECO:0000256" key="2">
    <source>
        <dbReference type="ARBA" id="ARBA00022490"/>
    </source>
</evidence>
<protein>
    <submittedName>
        <fullName evidence="9">Obg family GTPase CgtA</fullName>
    </submittedName>
</protein>
<dbReference type="NCBIfam" id="TIGR02729">
    <property type="entry name" value="Obg_CgtA"/>
    <property type="match status" value="1"/>
</dbReference>
<keyword evidence="3" id="KW-0547">Nucleotide-binding</keyword>
<dbReference type="PROSITE" id="PS51883">
    <property type="entry name" value="OBG"/>
    <property type="match status" value="1"/>
</dbReference>
<evidence type="ECO:0000256" key="5">
    <source>
        <dbReference type="ARBA" id="ARBA00022842"/>
    </source>
</evidence>
<evidence type="ECO:0000256" key="3">
    <source>
        <dbReference type="ARBA" id="ARBA00022741"/>
    </source>
</evidence>
<dbReference type="PANTHER" id="PTHR11702">
    <property type="entry name" value="DEVELOPMENTALLY REGULATED GTP-BINDING PROTEIN-RELATED"/>
    <property type="match status" value="1"/>
</dbReference>
<dbReference type="InterPro" id="IPR045086">
    <property type="entry name" value="OBG_GTPase"/>
</dbReference>
<dbReference type="InterPro" id="IPR031167">
    <property type="entry name" value="G_OBG"/>
</dbReference>
<reference evidence="9 10" key="1">
    <citation type="journal article" date="2016" name="Nat. Commun.">
        <title>Thousands of microbial genomes shed light on interconnected biogeochemical processes in an aquifer system.</title>
        <authorList>
            <person name="Anantharaman K."/>
            <person name="Brown C.T."/>
            <person name="Hug L.A."/>
            <person name="Sharon I."/>
            <person name="Castelle C.J."/>
            <person name="Probst A.J."/>
            <person name="Thomas B.C."/>
            <person name="Singh A."/>
            <person name="Wilkins M.J."/>
            <person name="Karaoz U."/>
            <person name="Brodie E.L."/>
            <person name="Williams K.H."/>
            <person name="Hubbard S.S."/>
            <person name="Banfield J.F."/>
        </authorList>
    </citation>
    <scope>NUCLEOTIDE SEQUENCE [LARGE SCALE GENOMIC DNA]</scope>
</reference>
<dbReference type="NCBIfam" id="NF008956">
    <property type="entry name" value="PRK12299.1"/>
    <property type="match status" value="1"/>
</dbReference>
<keyword evidence="5" id="KW-0460">Magnesium</keyword>
<dbReference type="GO" id="GO:0000287">
    <property type="term" value="F:magnesium ion binding"/>
    <property type="evidence" value="ECO:0007669"/>
    <property type="project" value="InterPro"/>
</dbReference>
<dbReference type="InterPro" id="IPR027417">
    <property type="entry name" value="P-loop_NTPase"/>
</dbReference>
<dbReference type="PRINTS" id="PR00326">
    <property type="entry name" value="GTP1OBG"/>
</dbReference>
<evidence type="ECO:0000313" key="9">
    <source>
        <dbReference type="EMBL" id="OGK53557.1"/>
    </source>
</evidence>
<dbReference type="SUPFAM" id="SSF82051">
    <property type="entry name" value="Obg GTP-binding protein N-terminal domain"/>
    <property type="match status" value="1"/>
</dbReference>
<dbReference type="GO" id="GO:0003924">
    <property type="term" value="F:GTPase activity"/>
    <property type="evidence" value="ECO:0007669"/>
    <property type="project" value="InterPro"/>
</dbReference>
<dbReference type="PROSITE" id="PS51710">
    <property type="entry name" value="G_OBG"/>
    <property type="match status" value="1"/>
</dbReference>
<dbReference type="Pfam" id="PF01926">
    <property type="entry name" value="MMR_HSR1"/>
    <property type="match status" value="1"/>
</dbReference>
<dbReference type="InterPro" id="IPR036726">
    <property type="entry name" value="GTP1_OBG_dom_sf"/>
</dbReference>
<dbReference type="AlphaFoldDB" id="A0A1F7JD95"/>
<dbReference type="InterPro" id="IPR006073">
    <property type="entry name" value="GTP-bd"/>
</dbReference>
<dbReference type="InterPro" id="IPR014100">
    <property type="entry name" value="GTP-bd_Obg/CgtA"/>
</dbReference>
<keyword evidence="6" id="KW-0342">GTP-binding</keyword>
<dbReference type="Gene3D" id="2.70.210.12">
    <property type="entry name" value="GTP1/OBG domain"/>
    <property type="match status" value="1"/>
</dbReference>
<proteinExistence type="inferred from homology"/>
<dbReference type="SUPFAM" id="SSF52540">
    <property type="entry name" value="P-loop containing nucleoside triphosphate hydrolases"/>
    <property type="match status" value="1"/>
</dbReference>
<evidence type="ECO:0000259" key="7">
    <source>
        <dbReference type="PROSITE" id="PS51710"/>
    </source>
</evidence>
<feature type="domain" description="OBG-type G" evidence="7">
    <location>
        <begin position="155"/>
        <end position="316"/>
    </location>
</feature>
<dbReference type="FunFam" id="2.70.210.12:FF:000001">
    <property type="entry name" value="GTPase Obg"/>
    <property type="match status" value="1"/>
</dbReference>
<gene>
    <name evidence="9" type="ORF">A3B56_00920</name>
</gene>
<dbReference type="Gene3D" id="3.40.50.300">
    <property type="entry name" value="P-loop containing nucleotide triphosphate hydrolases"/>
    <property type="match status" value="1"/>
</dbReference>
<dbReference type="EMBL" id="MGAU01000059">
    <property type="protein sequence ID" value="OGK53557.1"/>
    <property type="molecule type" value="Genomic_DNA"/>
</dbReference>
<comment type="similarity">
    <text evidence="1">Belongs to the TRAFAC class OBG-HflX-like GTPase superfamily. OBG GTPase family.</text>
</comment>
<dbReference type="PANTHER" id="PTHR11702:SF31">
    <property type="entry name" value="MITOCHONDRIAL RIBOSOME-ASSOCIATED GTPASE 2"/>
    <property type="match status" value="1"/>
</dbReference>
<keyword evidence="2" id="KW-0963">Cytoplasm</keyword>
<dbReference type="GO" id="GO:0042254">
    <property type="term" value="P:ribosome biogenesis"/>
    <property type="evidence" value="ECO:0007669"/>
    <property type="project" value="UniProtKB-UniRule"/>
</dbReference>
<evidence type="ECO:0000313" key="10">
    <source>
        <dbReference type="Proteomes" id="UP000178486"/>
    </source>
</evidence>
<keyword evidence="4" id="KW-0378">Hydrolase</keyword>
<dbReference type="Pfam" id="PF01018">
    <property type="entry name" value="GTP1_OBG"/>
    <property type="match status" value="1"/>
</dbReference>
<feature type="domain" description="Obg" evidence="8">
    <location>
        <begin position="1"/>
        <end position="154"/>
    </location>
</feature>